<dbReference type="EMBL" id="LAZR01002545">
    <property type="protein sequence ID" value="KKN28642.1"/>
    <property type="molecule type" value="Genomic_DNA"/>
</dbReference>
<sequence length="58" mass="6470">MERIIALANAGDIAGAEARYAQFAHPTLLSGHDRQKCEHAIAQARERATSKKRAKRRK</sequence>
<comment type="caution">
    <text evidence="1">The sequence shown here is derived from an EMBL/GenBank/DDBJ whole genome shotgun (WGS) entry which is preliminary data.</text>
</comment>
<gene>
    <name evidence="1" type="ORF">LCGC14_0852150</name>
</gene>
<protein>
    <submittedName>
        <fullName evidence="1">Uncharacterized protein</fullName>
    </submittedName>
</protein>
<accession>A0A0F9PV69</accession>
<proteinExistence type="predicted"/>
<organism evidence="1">
    <name type="scientific">marine sediment metagenome</name>
    <dbReference type="NCBI Taxonomy" id="412755"/>
    <lineage>
        <taxon>unclassified sequences</taxon>
        <taxon>metagenomes</taxon>
        <taxon>ecological metagenomes</taxon>
    </lineage>
</organism>
<name>A0A0F9PV69_9ZZZZ</name>
<evidence type="ECO:0000313" key="1">
    <source>
        <dbReference type="EMBL" id="KKN28642.1"/>
    </source>
</evidence>
<reference evidence="1" key="1">
    <citation type="journal article" date="2015" name="Nature">
        <title>Complex archaea that bridge the gap between prokaryotes and eukaryotes.</title>
        <authorList>
            <person name="Spang A."/>
            <person name="Saw J.H."/>
            <person name="Jorgensen S.L."/>
            <person name="Zaremba-Niedzwiedzka K."/>
            <person name="Martijn J."/>
            <person name="Lind A.E."/>
            <person name="van Eijk R."/>
            <person name="Schleper C."/>
            <person name="Guy L."/>
            <person name="Ettema T.J."/>
        </authorList>
    </citation>
    <scope>NUCLEOTIDE SEQUENCE</scope>
</reference>
<dbReference type="AlphaFoldDB" id="A0A0F9PV69"/>